<feature type="repeat" description="TPR" evidence="3">
    <location>
        <begin position="39"/>
        <end position="72"/>
    </location>
</feature>
<dbReference type="OrthoDB" id="6117615at2759"/>
<keyword evidence="1" id="KW-0677">Repeat</keyword>
<dbReference type="Pfam" id="PF13424">
    <property type="entry name" value="TPR_12"/>
    <property type="match status" value="1"/>
</dbReference>
<dbReference type="PROSITE" id="PS50293">
    <property type="entry name" value="TPR_REGION"/>
    <property type="match status" value="2"/>
</dbReference>
<keyword evidence="6" id="KW-1185">Reference proteome</keyword>
<dbReference type="PANTHER" id="PTHR45641:SF19">
    <property type="entry name" value="NEPHROCYSTIN-3"/>
    <property type="match status" value="1"/>
</dbReference>
<comment type="caution">
    <text evidence="4">The sequence shown here is derived from an EMBL/GenBank/DDBJ whole genome shotgun (WGS) entry which is preliminary data.</text>
</comment>
<evidence type="ECO:0000313" key="6">
    <source>
        <dbReference type="Proteomes" id="UP000663829"/>
    </source>
</evidence>
<evidence type="ECO:0000313" key="4">
    <source>
        <dbReference type="EMBL" id="CAF1087237.1"/>
    </source>
</evidence>
<dbReference type="SMART" id="SM00028">
    <property type="entry name" value="TPR"/>
    <property type="match status" value="2"/>
</dbReference>
<name>A0A814N641_9BILA</name>
<dbReference type="InterPro" id="IPR011990">
    <property type="entry name" value="TPR-like_helical_dom_sf"/>
</dbReference>
<proteinExistence type="predicted"/>
<gene>
    <name evidence="4" type="ORF">GPM918_LOCUS18070</name>
    <name evidence="5" type="ORF">SRO942_LOCUS18069</name>
</gene>
<keyword evidence="2 3" id="KW-0802">TPR repeat</keyword>
<evidence type="ECO:0000256" key="1">
    <source>
        <dbReference type="ARBA" id="ARBA00022737"/>
    </source>
</evidence>
<reference evidence="4" key="1">
    <citation type="submission" date="2021-02" db="EMBL/GenBank/DDBJ databases">
        <authorList>
            <person name="Nowell W R."/>
        </authorList>
    </citation>
    <scope>NUCLEOTIDE SEQUENCE</scope>
</reference>
<dbReference type="Proteomes" id="UP000663829">
    <property type="component" value="Unassembled WGS sequence"/>
</dbReference>
<dbReference type="Proteomes" id="UP000681722">
    <property type="component" value="Unassembled WGS sequence"/>
</dbReference>
<evidence type="ECO:0000313" key="5">
    <source>
        <dbReference type="EMBL" id="CAF3852805.1"/>
    </source>
</evidence>
<dbReference type="SUPFAM" id="SSF48452">
    <property type="entry name" value="TPR-like"/>
    <property type="match status" value="1"/>
</dbReference>
<dbReference type="PANTHER" id="PTHR45641">
    <property type="entry name" value="TETRATRICOPEPTIDE REPEAT PROTEIN (AFU_ORTHOLOGUE AFUA_6G03870)"/>
    <property type="match status" value="1"/>
</dbReference>
<dbReference type="PROSITE" id="PS50005">
    <property type="entry name" value="TPR"/>
    <property type="match status" value="2"/>
</dbReference>
<protein>
    <submittedName>
        <fullName evidence="4">Uncharacterized protein</fullName>
    </submittedName>
</protein>
<dbReference type="EMBL" id="CAJNOQ010005127">
    <property type="protein sequence ID" value="CAF1087237.1"/>
    <property type="molecule type" value="Genomic_DNA"/>
</dbReference>
<evidence type="ECO:0000256" key="2">
    <source>
        <dbReference type="ARBA" id="ARBA00022803"/>
    </source>
</evidence>
<sequence length="143" mass="16633">MDNLNTLGKLLMRMGENTKAEYYFQMLLEDASLDHIGHALVYHNIGQVHNNQGDYEKALKYYEKCLNIYLISLPPTHRHIATTYNSIGQVYNNQGDYEKALKYYEKALTMARKTLPFAHPVLRTIELAIRTAREKLSKYSNVF</sequence>
<feature type="repeat" description="TPR" evidence="3">
    <location>
        <begin position="81"/>
        <end position="114"/>
    </location>
</feature>
<dbReference type="AlphaFoldDB" id="A0A814N641"/>
<dbReference type="EMBL" id="CAJOBC010005128">
    <property type="protein sequence ID" value="CAF3852805.1"/>
    <property type="molecule type" value="Genomic_DNA"/>
</dbReference>
<dbReference type="Gene3D" id="1.25.40.10">
    <property type="entry name" value="Tetratricopeptide repeat domain"/>
    <property type="match status" value="1"/>
</dbReference>
<dbReference type="InterPro" id="IPR019734">
    <property type="entry name" value="TPR_rpt"/>
</dbReference>
<evidence type="ECO:0000256" key="3">
    <source>
        <dbReference type="PROSITE-ProRule" id="PRU00339"/>
    </source>
</evidence>
<accession>A0A814N641</accession>
<organism evidence="4 6">
    <name type="scientific">Didymodactylos carnosus</name>
    <dbReference type="NCBI Taxonomy" id="1234261"/>
    <lineage>
        <taxon>Eukaryota</taxon>
        <taxon>Metazoa</taxon>
        <taxon>Spiralia</taxon>
        <taxon>Gnathifera</taxon>
        <taxon>Rotifera</taxon>
        <taxon>Eurotatoria</taxon>
        <taxon>Bdelloidea</taxon>
        <taxon>Philodinida</taxon>
        <taxon>Philodinidae</taxon>
        <taxon>Didymodactylos</taxon>
    </lineage>
</organism>